<comment type="similarity">
    <text evidence="3 10">Belongs to the peptidase M24B family.</text>
</comment>
<evidence type="ECO:0000256" key="3">
    <source>
        <dbReference type="ARBA" id="ARBA00008766"/>
    </source>
</evidence>
<keyword evidence="5" id="KW-0645">Protease</keyword>
<evidence type="ECO:0000256" key="5">
    <source>
        <dbReference type="ARBA" id="ARBA00022670"/>
    </source>
</evidence>
<dbReference type="SMART" id="SM01011">
    <property type="entry name" value="AMP_N"/>
    <property type="match status" value="1"/>
</dbReference>
<dbReference type="GO" id="GO:0006508">
    <property type="term" value="P:proteolysis"/>
    <property type="evidence" value="ECO:0007669"/>
    <property type="project" value="UniProtKB-KW"/>
</dbReference>
<feature type="domain" description="Aminopeptidase P N-terminal" evidence="11">
    <location>
        <begin position="6"/>
        <end position="141"/>
    </location>
</feature>
<evidence type="ECO:0000256" key="2">
    <source>
        <dbReference type="ARBA" id="ARBA00001936"/>
    </source>
</evidence>
<keyword evidence="7" id="KW-0378">Hydrolase</keyword>
<keyword evidence="6 10" id="KW-0479">Metal-binding</keyword>
<dbReference type="Gene3D" id="3.90.230.10">
    <property type="entry name" value="Creatinase/methionine aminopeptidase superfamily"/>
    <property type="match status" value="1"/>
</dbReference>
<dbReference type="GO" id="GO:0070006">
    <property type="term" value="F:metalloaminopeptidase activity"/>
    <property type="evidence" value="ECO:0007669"/>
    <property type="project" value="InterPro"/>
</dbReference>
<dbReference type="InterPro" id="IPR052433">
    <property type="entry name" value="X-Pro_dipept-like"/>
</dbReference>
<evidence type="ECO:0000256" key="9">
    <source>
        <dbReference type="ARBA" id="ARBA00023211"/>
    </source>
</evidence>
<comment type="cofactor">
    <cofactor evidence="2">
        <name>Mn(2+)</name>
        <dbReference type="ChEBI" id="CHEBI:29035"/>
    </cofactor>
</comment>
<dbReference type="PROSITE" id="PS00491">
    <property type="entry name" value="PROLINE_PEPTIDASE"/>
    <property type="match status" value="1"/>
</dbReference>
<comment type="catalytic activity">
    <reaction evidence="1">
        <text>Release of any N-terminal amino acid, including proline, that is linked to proline, even from a dipeptide or tripeptide.</text>
        <dbReference type="EC" id="3.4.11.9"/>
    </reaction>
</comment>
<evidence type="ECO:0000256" key="7">
    <source>
        <dbReference type="ARBA" id="ARBA00022801"/>
    </source>
</evidence>
<dbReference type="Gene3D" id="3.40.350.10">
    <property type="entry name" value="Creatinase/prolidase N-terminal domain"/>
    <property type="match status" value="1"/>
</dbReference>
<dbReference type="PATRIC" id="fig|1679444.3.peg.1986"/>
<sequence length="428" mass="48133">MRYTPISSAFYSRNRDLLAAELPEGSLVVIHANDIYPTNADGTMAHHQNADLFYLTGIDQEETVLIMRIGTHGKHEDTLLLRETNERIAIWEGARLHREQATALSGILDVRWTGEYAALLGKTVPCATAVYIERNEHPRQETPVQTRNDRSALDLHKQYPTAELRGLYPIISRMRQYKAPEEIEQIRKACDITAAGFRELLPRIKPGMGEWELEAELAASYIRRGARKFSFLPIIASGPDSCVLHYITNDKTVADGGLVLLDIGAEYGNYNGDMTRTVPASGKYTPRQREVYDAVLRIHRHAFGLLRPGILKSEYERQVRVYTGGELLKLGLVTEAELAEKPEDPPAVRRYFMHGTSHQLGLDVHDVGEDNPVLAPGMVWTIEPGIYIREENIGIRLENDVYIGETENIDLLASAPIEADEIEALMQH</sequence>
<evidence type="ECO:0000313" key="13">
    <source>
        <dbReference type="Proteomes" id="UP000176204"/>
    </source>
</evidence>
<protein>
    <recommendedName>
        <fullName evidence="4">Xaa-Pro aminopeptidase</fullName>
        <ecNumber evidence="4">3.4.11.9</ecNumber>
    </recommendedName>
</protein>
<evidence type="ECO:0000259" key="11">
    <source>
        <dbReference type="SMART" id="SM01011"/>
    </source>
</evidence>
<dbReference type="RefSeq" id="WP_067773091.1">
    <property type="nucleotide sequence ID" value="NZ_LIGX01000007.1"/>
</dbReference>
<dbReference type="SUPFAM" id="SSF55920">
    <property type="entry name" value="Creatinase/aminopeptidase"/>
    <property type="match status" value="1"/>
</dbReference>
<evidence type="ECO:0000256" key="10">
    <source>
        <dbReference type="RuleBase" id="RU000590"/>
    </source>
</evidence>
<dbReference type="InterPro" id="IPR000994">
    <property type="entry name" value="Pept_M24"/>
</dbReference>
<dbReference type="OrthoDB" id="9806388at2"/>
<dbReference type="PANTHER" id="PTHR43226">
    <property type="entry name" value="XAA-PRO AMINOPEPTIDASE 3"/>
    <property type="match status" value="1"/>
</dbReference>
<organism evidence="12 13">
    <name type="scientific">Akkermansia glycaniphila</name>
    <dbReference type="NCBI Taxonomy" id="1679444"/>
    <lineage>
        <taxon>Bacteria</taxon>
        <taxon>Pseudomonadati</taxon>
        <taxon>Verrucomicrobiota</taxon>
        <taxon>Verrucomicrobiia</taxon>
        <taxon>Verrucomicrobiales</taxon>
        <taxon>Akkermansiaceae</taxon>
        <taxon>Akkermansia</taxon>
    </lineage>
</organism>
<dbReference type="InterPro" id="IPR029149">
    <property type="entry name" value="Creatin/AminoP/Spt16_N"/>
</dbReference>
<keyword evidence="12" id="KW-0031">Aminopeptidase</keyword>
<dbReference type="InterPro" id="IPR036005">
    <property type="entry name" value="Creatinase/aminopeptidase-like"/>
</dbReference>
<dbReference type="Proteomes" id="UP000176204">
    <property type="component" value="Chromosome I"/>
</dbReference>
<evidence type="ECO:0000256" key="8">
    <source>
        <dbReference type="ARBA" id="ARBA00023049"/>
    </source>
</evidence>
<evidence type="ECO:0000256" key="4">
    <source>
        <dbReference type="ARBA" id="ARBA00012574"/>
    </source>
</evidence>
<evidence type="ECO:0000256" key="1">
    <source>
        <dbReference type="ARBA" id="ARBA00001424"/>
    </source>
</evidence>
<dbReference type="KEGG" id="agl:PYTT_0969"/>
<evidence type="ECO:0000256" key="6">
    <source>
        <dbReference type="ARBA" id="ARBA00022723"/>
    </source>
</evidence>
<dbReference type="STRING" id="1679444.PYTT_0969"/>
<dbReference type="EC" id="3.4.11.9" evidence="4"/>
<dbReference type="InterPro" id="IPR007865">
    <property type="entry name" value="Aminopep_P_N"/>
</dbReference>
<name>A0A1C7PE21_9BACT</name>
<dbReference type="AlphaFoldDB" id="A0A1C7PE21"/>
<keyword evidence="13" id="KW-1185">Reference proteome</keyword>
<dbReference type="Pfam" id="PF05195">
    <property type="entry name" value="AMP_N"/>
    <property type="match status" value="1"/>
</dbReference>
<evidence type="ECO:0000313" key="12">
    <source>
        <dbReference type="EMBL" id="SEH81816.1"/>
    </source>
</evidence>
<dbReference type="SUPFAM" id="SSF53092">
    <property type="entry name" value="Creatinase/prolidase N-terminal domain"/>
    <property type="match status" value="1"/>
</dbReference>
<accession>A0A1C7PE21</accession>
<keyword evidence="8" id="KW-0482">Metalloprotease</keyword>
<gene>
    <name evidence="12" type="ORF">PYTT_0969</name>
</gene>
<keyword evidence="9" id="KW-0464">Manganese</keyword>
<reference evidence="13" key="1">
    <citation type="submission" date="2016-09" db="EMBL/GenBank/DDBJ databases">
        <authorList>
            <person name="Koehorst J."/>
        </authorList>
    </citation>
    <scope>NUCLEOTIDE SEQUENCE [LARGE SCALE GENOMIC DNA]</scope>
</reference>
<dbReference type="Pfam" id="PF00557">
    <property type="entry name" value="Peptidase_M24"/>
    <property type="match status" value="1"/>
</dbReference>
<dbReference type="PANTHER" id="PTHR43226:SF4">
    <property type="entry name" value="XAA-PRO AMINOPEPTIDASE 3"/>
    <property type="match status" value="1"/>
</dbReference>
<dbReference type="InterPro" id="IPR001131">
    <property type="entry name" value="Peptidase_M24B_aminopep-P_CS"/>
</dbReference>
<dbReference type="GO" id="GO:0030145">
    <property type="term" value="F:manganese ion binding"/>
    <property type="evidence" value="ECO:0007669"/>
    <property type="project" value="InterPro"/>
</dbReference>
<proteinExistence type="inferred from homology"/>
<dbReference type="EMBL" id="LT629973">
    <property type="protein sequence ID" value="SEH81816.1"/>
    <property type="molecule type" value="Genomic_DNA"/>
</dbReference>